<dbReference type="InterPro" id="IPR054593">
    <property type="entry name" value="Beta-mannosidase-like_N2"/>
</dbReference>
<feature type="domain" description="Glycoside hydrolase family 2 immunoglobulin-like beta-sandwich" evidence="6">
    <location>
        <begin position="449"/>
        <end position="554"/>
    </location>
</feature>
<dbReference type="SUPFAM" id="SSF49303">
    <property type="entry name" value="beta-Galactosidase/glucuronidase domain"/>
    <property type="match status" value="1"/>
</dbReference>
<keyword evidence="4" id="KW-0378">Hydrolase</keyword>
<proteinExistence type="inferred from homology"/>
<dbReference type="SUPFAM" id="SSF51445">
    <property type="entry name" value="(Trans)glycosidases"/>
    <property type="match status" value="1"/>
</dbReference>
<dbReference type="PANTHER" id="PTHR46323:SF2">
    <property type="entry name" value="BETA-GALACTOSIDASE"/>
    <property type="match status" value="1"/>
</dbReference>
<dbReference type="GO" id="GO:0009341">
    <property type="term" value="C:beta-galactosidase complex"/>
    <property type="evidence" value="ECO:0007669"/>
    <property type="project" value="TreeGrafter"/>
</dbReference>
<comment type="similarity">
    <text evidence="2">Belongs to the glycosyl hydrolase 2 family.</text>
</comment>
<comment type="catalytic activity">
    <reaction evidence="1">
        <text>Hydrolysis of terminal non-reducing beta-D-galactose residues in beta-D-galactosides.</text>
        <dbReference type="EC" id="3.2.1.23"/>
    </reaction>
</comment>
<name>A0A9D1JKQ8_9FIRM</name>
<evidence type="ECO:0000256" key="5">
    <source>
        <dbReference type="ARBA" id="ARBA00023295"/>
    </source>
</evidence>
<reference evidence="8" key="2">
    <citation type="journal article" date="2021" name="PeerJ">
        <title>Extensive microbial diversity within the chicken gut microbiome revealed by metagenomics and culture.</title>
        <authorList>
            <person name="Gilroy R."/>
            <person name="Ravi A."/>
            <person name="Getino M."/>
            <person name="Pursley I."/>
            <person name="Horton D.L."/>
            <person name="Alikhan N.F."/>
            <person name="Baker D."/>
            <person name="Gharbi K."/>
            <person name="Hall N."/>
            <person name="Watson M."/>
            <person name="Adriaenssens E.M."/>
            <person name="Foster-Nyarko E."/>
            <person name="Jarju S."/>
            <person name="Secka A."/>
            <person name="Antonio M."/>
            <person name="Oren A."/>
            <person name="Chaudhuri R.R."/>
            <person name="La Ragione R."/>
            <person name="Hildebrand F."/>
            <person name="Pallen M.J."/>
        </authorList>
    </citation>
    <scope>NUCLEOTIDE SEQUENCE</scope>
    <source>
        <strain evidence="8">CHK190-19873</strain>
    </source>
</reference>
<dbReference type="InterPro" id="IPR006102">
    <property type="entry name" value="Ig-like_GH2"/>
</dbReference>
<reference evidence="8" key="1">
    <citation type="submission" date="2020-10" db="EMBL/GenBank/DDBJ databases">
        <authorList>
            <person name="Gilroy R."/>
        </authorList>
    </citation>
    <scope>NUCLEOTIDE SEQUENCE</scope>
    <source>
        <strain evidence="8">CHK190-19873</strain>
    </source>
</reference>
<dbReference type="Pfam" id="PF00703">
    <property type="entry name" value="Glyco_hydro_2"/>
    <property type="match status" value="1"/>
</dbReference>
<gene>
    <name evidence="8" type="ORF">IAB44_08875</name>
</gene>
<dbReference type="InterPro" id="IPR036156">
    <property type="entry name" value="Beta-gal/glucu_dom_sf"/>
</dbReference>
<evidence type="ECO:0000259" key="6">
    <source>
        <dbReference type="Pfam" id="PF00703"/>
    </source>
</evidence>
<dbReference type="EMBL" id="DVIQ01000047">
    <property type="protein sequence ID" value="HIS31639.1"/>
    <property type="molecule type" value="Genomic_DNA"/>
</dbReference>
<dbReference type="InterPro" id="IPR013783">
    <property type="entry name" value="Ig-like_fold"/>
</dbReference>
<sequence>MEKDKHAANKRTLWNGEWRIYGNQENCRFENGILTTADCWAADENEQLENLDFRFSARAPQDAPQVDIWAGFRHFNREYRYMVGLRGGNHKHLYLARMGAVGYDKMLALRPLEWSAMPGVWYQIRVVCAGKKIAVYLNQEEKPYILCEDEDAPFHAGCVALGGGYIETEYKDLSVTTAAEDALDAVEKLPDFLDAVTLPEERKEEVRKRERALYRPYAVPMLPEGRLELSLEGRWLFIPDYEAKENPEDLSYDDTDAHTIHVPESWIPLQAWLEGETMGKDQMNKGQSDNYYLEEFARCRNYTFDYQKTRSAWYRHYIDLPEGIETKCVKIDFEGIALVSTVYCNGVKVYENIGMFTPMQVDISGYIYPGRNIIAVEVSRTLPDAAENADAGSIDDFYVKARENADSNPPVSGCEHRAFCTDDLPHGFYSNHPGGIWRGVKLIITEKPHIEEIWFRPALDGASMEVTLANAGAAVNDAALFYSLVHTVTGEFLCGGDVRTLSLSGGERRVVMIQTPRVSPRLWGPGTPNLYQLTVGLHKDGDVIDAYSENVGFRTVKLAGNTLLYNGRPLWVRGGNHMPAHVRPNDAPLAEKYMELALEHNVMATRTHGAPWTDVWLDAADEAGLMVSFEGTWPWLMIDHIPDERALEIWKSELRKLYRRHRNRPSLFLITLNNEMNFYLTHDPDDVVREKGYLVQGGLKAAREEFPDLPLVCDSGYYRGPTTRHGRDRDFSFANGRYERIIQPNHYDDGDLDDPHFYYGWYFVDFFHFMNGEFGRDMTLSGRPCLLQECSVGYCRAEDGHAVRSYLFEHQTPQTTTGKRAYEHNDPRYFQHNHAFQVQGLVEMFRRVEHERVCGLLLFSFETWFYHHHDSSRVQPMLSARRLRTAYQPVLASADLFGRHFYAGSMLRTNITIINDDRAYQTLRAPKVEASLTADGITLAARELLYEDIPYFDTASMPLALPVPGRLPRHYTKAKLVLKIREQGRVISKNDYEIVLADEAWANPVSGTEHIRYLADDFEAERILRRHSMQGTPCAGPEELDTEKDRLVVAKPLGEEAAQAVYRFAKTGGRAVMLNQRDVSKSLTGGKTVRYTEDITEIVTMNVPENSIFSGIDELDLAWFPNGRAVPYVAYGRYSIDRMDPSMCALGETLQWHNYIAKPTDYDKLGGTPLFVLEAGQGAILFSSIRTDADRMDPVACRLTDNLLNWDFVW</sequence>
<comment type="caution">
    <text evidence="8">The sequence shown here is derived from an EMBL/GenBank/DDBJ whole genome shotgun (WGS) entry which is preliminary data.</text>
</comment>
<dbReference type="Pfam" id="PF22666">
    <property type="entry name" value="Glyco_hydro_2_N2"/>
    <property type="match status" value="1"/>
</dbReference>
<dbReference type="GO" id="GO:0004565">
    <property type="term" value="F:beta-galactosidase activity"/>
    <property type="evidence" value="ECO:0007669"/>
    <property type="project" value="UniProtKB-EC"/>
</dbReference>
<organism evidence="8 9">
    <name type="scientific">Candidatus Limivivens intestinipullorum</name>
    <dbReference type="NCBI Taxonomy" id="2840858"/>
    <lineage>
        <taxon>Bacteria</taxon>
        <taxon>Bacillati</taxon>
        <taxon>Bacillota</taxon>
        <taxon>Clostridia</taxon>
        <taxon>Lachnospirales</taxon>
        <taxon>Lachnospiraceae</taxon>
        <taxon>Lachnospiraceae incertae sedis</taxon>
        <taxon>Candidatus Limivivens</taxon>
    </lineage>
</organism>
<evidence type="ECO:0000313" key="9">
    <source>
        <dbReference type="Proteomes" id="UP000823935"/>
    </source>
</evidence>
<protein>
    <recommendedName>
        <fullName evidence="3">beta-galactosidase</fullName>
        <ecNumber evidence="3">3.2.1.23</ecNumber>
    </recommendedName>
</protein>
<dbReference type="Proteomes" id="UP000823935">
    <property type="component" value="Unassembled WGS sequence"/>
</dbReference>
<evidence type="ECO:0000259" key="7">
    <source>
        <dbReference type="Pfam" id="PF22666"/>
    </source>
</evidence>
<dbReference type="InterPro" id="IPR017853">
    <property type="entry name" value="GH"/>
</dbReference>
<dbReference type="InterPro" id="IPR008979">
    <property type="entry name" value="Galactose-bd-like_sf"/>
</dbReference>
<dbReference type="EC" id="3.2.1.23" evidence="3"/>
<dbReference type="Gene3D" id="3.20.20.80">
    <property type="entry name" value="Glycosidases"/>
    <property type="match status" value="1"/>
</dbReference>
<dbReference type="AlphaFoldDB" id="A0A9D1JKQ8"/>
<dbReference type="PANTHER" id="PTHR46323">
    <property type="entry name" value="BETA-GALACTOSIDASE"/>
    <property type="match status" value="1"/>
</dbReference>
<dbReference type="InterPro" id="IPR050347">
    <property type="entry name" value="Bact_Beta-galactosidase"/>
</dbReference>
<accession>A0A9D1JKQ8</accession>
<evidence type="ECO:0000313" key="8">
    <source>
        <dbReference type="EMBL" id="HIS31639.1"/>
    </source>
</evidence>
<dbReference type="Gene3D" id="2.60.120.260">
    <property type="entry name" value="Galactose-binding domain-like"/>
    <property type="match status" value="1"/>
</dbReference>
<evidence type="ECO:0000256" key="1">
    <source>
        <dbReference type="ARBA" id="ARBA00001412"/>
    </source>
</evidence>
<dbReference type="Gene3D" id="2.60.120.560">
    <property type="entry name" value="Exo-inulinase, domain 1"/>
    <property type="match status" value="1"/>
</dbReference>
<dbReference type="GO" id="GO:0005990">
    <property type="term" value="P:lactose catabolic process"/>
    <property type="evidence" value="ECO:0007669"/>
    <property type="project" value="TreeGrafter"/>
</dbReference>
<dbReference type="SUPFAM" id="SSF49785">
    <property type="entry name" value="Galactose-binding domain-like"/>
    <property type="match status" value="1"/>
</dbReference>
<feature type="domain" description="Beta-mannosidase-like galactose-binding" evidence="7">
    <location>
        <begin position="296"/>
        <end position="391"/>
    </location>
</feature>
<evidence type="ECO:0000256" key="2">
    <source>
        <dbReference type="ARBA" id="ARBA00007401"/>
    </source>
</evidence>
<keyword evidence="5" id="KW-0326">Glycosidase</keyword>
<evidence type="ECO:0000256" key="3">
    <source>
        <dbReference type="ARBA" id="ARBA00012756"/>
    </source>
</evidence>
<dbReference type="Gene3D" id="2.60.40.10">
    <property type="entry name" value="Immunoglobulins"/>
    <property type="match status" value="1"/>
</dbReference>
<evidence type="ECO:0000256" key="4">
    <source>
        <dbReference type="ARBA" id="ARBA00022801"/>
    </source>
</evidence>